<keyword evidence="2" id="KW-1185">Reference proteome</keyword>
<reference evidence="1" key="1">
    <citation type="submission" date="2021-01" db="EMBL/GenBank/DDBJ databases">
        <authorList>
            <person name="Sun Q."/>
        </authorList>
    </citation>
    <scope>NUCLEOTIDE SEQUENCE</scope>
    <source>
        <strain evidence="1">YIM B02566</strain>
    </source>
</reference>
<dbReference type="EMBL" id="JAENHL010000008">
    <property type="protein sequence ID" value="MBK1869442.1"/>
    <property type="molecule type" value="Genomic_DNA"/>
</dbReference>
<organism evidence="1 2">
    <name type="scientific">Taklimakanibacter albus</name>
    <dbReference type="NCBI Taxonomy" id="2800327"/>
    <lineage>
        <taxon>Bacteria</taxon>
        <taxon>Pseudomonadati</taxon>
        <taxon>Pseudomonadota</taxon>
        <taxon>Alphaproteobacteria</taxon>
        <taxon>Hyphomicrobiales</taxon>
        <taxon>Aestuariivirgaceae</taxon>
        <taxon>Taklimakanibacter</taxon>
    </lineage>
</organism>
<dbReference type="EC" id="6.3.4.13" evidence="1"/>
<sequence length="424" mass="44345">MTPLNVLLIGSGGREHALAWAISASPLLGQFYCAPGNPGIAEYASLVALDVTDHQAVIAFCREQRIDFVVVGPEAPLVAGIADDLRAAGFKVFGPSKEAAQLEGSKGFTKDFCAEFDIPTGAYGRFTDKAAATAYAQAKGAPIVIKADGLAAGKGVTVAMSLAEALAAIDDIFAGQFGAAECVIEEFLDGEEASFFALCDGEHAVALAAAQDHKRVGDGDTGPNTGGMGAYSPAPVVTDAMAERVMAEIIKPTVAGMAKRGTPFKGVLFAGLMIGKNGPKLIEYNVRFGDPECQVLMLRLKDDLLTLLIASADGTLDKVSVRWRNDTALSVVMATKGYPGSYGKGSEIRNLDQAGEGDDVEIFHAGTALKDGKLVANGGRVLNVSALGKDAAAAQRRAYQAVDLVDWPDGFCRRDIGWRAVQGR</sequence>
<proteinExistence type="predicted"/>
<comment type="caution">
    <text evidence="1">The sequence shown here is derived from an EMBL/GenBank/DDBJ whole genome shotgun (WGS) entry which is preliminary data.</text>
</comment>
<evidence type="ECO:0000313" key="1">
    <source>
        <dbReference type="EMBL" id="MBK1869442.1"/>
    </source>
</evidence>
<accession>A0ACC5R9X4</accession>
<keyword evidence="1" id="KW-0436">Ligase</keyword>
<protein>
    <submittedName>
        <fullName evidence="1">Phosphoribosylamine--glycine ligase</fullName>
        <ecNumber evidence="1">6.3.4.13</ecNumber>
    </submittedName>
</protein>
<evidence type="ECO:0000313" key="2">
    <source>
        <dbReference type="Proteomes" id="UP000616151"/>
    </source>
</evidence>
<gene>
    <name evidence="1" type="primary">purD</name>
    <name evidence="1" type="ORF">JHL16_23985</name>
</gene>
<dbReference type="Proteomes" id="UP000616151">
    <property type="component" value="Unassembled WGS sequence"/>
</dbReference>
<name>A0ACC5R9X4_9HYPH</name>